<protein>
    <submittedName>
        <fullName evidence="3">Unannotated protein</fullName>
    </submittedName>
</protein>
<evidence type="ECO:0000313" key="3">
    <source>
        <dbReference type="EMBL" id="CAB4699633.1"/>
    </source>
</evidence>
<dbReference type="InterPro" id="IPR011059">
    <property type="entry name" value="Metal-dep_hydrolase_composite"/>
</dbReference>
<accession>A0A6J6PRK8</accession>
<feature type="domain" description="Amidohydrolase 3" evidence="1">
    <location>
        <begin position="435"/>
        <end position="526"/>
    </location>
</feature>
<feature type="domain" description="Amidohydrolase 3" evidence="1">
    <location>
        <begin position="55"/>
        <end position="180"/>
    </location>
</feature>
<dbReference type="GO" id="GO:0016812">
    <property type="term" value="F:hydrolase activity, acting on carbon-nitrogen (but not peptide) bonds, in cyclic amides"/>
    <property type="evidence" value="ECO:0007669"/>
    <property type="project" value="TreeGrafter"/>
</dbReference>
<sequence>MSGAGEVGAMSDVFDIAITGSLYDGTGSLPQVCTIAIKDGLIAYVGNDQVQATLVIDATDLAVAPGFIDVHTHSDVSLLLDGRGQSKVFQGVTTEVTGNCSFSAFPINVKYKKEHADFLEGIGDDRIDFSWTDLDGYRKALEDSGIAINIAPLVGHGTLRIAAMGLHDSQANDEEVMLMKNLLDSCLEQGAFGMSTGLTYIPSGYSSFEELTSLCEVLKIHDKIYATHARDSDILGNDPFLGPLNEALALSRRTKVRIQFSHAAINDPSLWGSAKKWTDHFEVAVNEGLDAAFDVYPYDASSSALTQYLPSWVQEGGVDQMKMRLSDKMVFEKAAVELSRGWSANVIPWDWNRVVLARTDDLMQTTPGDSILIAAQKLNLSPEHLVLELCKAGGNQVMVVLFYRMEEDMRTFARSPYSMICSDGSAIPFDQGERIPHPRSFGASTRALRLLSRERNDLTLESAIHKMTGKVAQHLKILDRGTIAIGKAADIVIFDPLTVGDCATFLEPAQPPVGIHYVIVNGEVVIENGVQSDARPGRVLHASQ</sequence>
<reference evidence="3" key="1">
    <citation type="submission" date="2020-05" db="EMBL/GenBank/DDBJ databases">
        <authorList>
            <person name="Chiriac C."/>
            <person name="Salcher M."/>
            <person name="Ghai R."/>
            <person name="Kavagutti S V."/>
        </authorList>
    </citation>
    <scope>NUCLEOTIDE SEQUENCE</scope>
</reference>
<dbReference type="AlphaFoldDB" id="A0A6J6PRK8"/>
<dbReference type="PANTHER" id="PTHR11647:SF1">
    <property type="entry name" value="COLLAPSIN RESPONSE MEDIATOR PROTEIN"/>
    <property type="match status" value="1"/>
</dbReference>
<dbReference type="EMBL" id="CAEZYB010000029">
    <property type="protein sequence ID" value="CAB4699633.1"/>
    <property type="molecule type" value="Genomic_DNA"/>
</dbReference>
<evidence type="ECO:0000313" key="2">
    <source>
        <dbReference type="EMBL" id="CAB4651357.1"/>
    </source>
</evidence>
<evidence type="ECO:0000313" key="4">
    <source>
        <dbReference type="EMBL" id="CAB4979688.1"/>
    </source>
</evidence>
<dbReference type="InterPro" id="IPR032466">
    <property type="entry name" value="Metal_Hydrolase"/>
</dbReference>
<organism evidence="3">
    <name type="scientific">freshwater metagenome</name>
    <dbReference type="NCBI Taxonomy" id="449393"/>
    <lineage>
        <taxon>unclassified sequences</taxon>
        <taxon>metagenomes</taxon>
        <taxon>ecological metagenomes</taxon>
    </lineage>
</organism>
<proteinExistence type="predicted"/>
<dbReference type="GO" id="GO:0005829">
    <property type="term" value="C:cytosol"/>
    <property type="evidence" value="ECO:0007669"/>
    <property type="project" value="TreeGrafter"/>
</dbReference>
<dbReference type="Gene3D" id="2.30.40.10">
    <property type="entry name" value="Urease, subunit C, domain 1"/>
    <property type="match status" value="1"/>
</dbReference>
<dbReference type="PANTHER" id="PTHR11647">
    <property type="entry name" value="HYDRANTOINASE/DIHYDROPYRIMIDINASE FAMILY MEMBER"/>
    <property type="match status" value="1"/>
</dbReference>
<dbReference type="CDD" id="cd01297">
    <property type="entry name" value="D-aminoacylase"/>
    <property type="match status" value="1"/>
</dbReference>
<dbReference type="EMBL" id="CAEZWO010000009">
    <property type="protein sequence ID" value="CAB4651357.1"/>
    <property type="molecule type" value="Genomic_DNA"/>
</dbReference>
<dbReference type="EMBL" id="CAFBOJ010000060">
    <property type="protein sequence ID" value="CAB4979688.1"/>
    <property type="molecule type" value="Genomic_DNA"/>
</dbReference>
<dbReference type="GO" id="GO:0016811">
    <property type="term" value="F:hydrolase activity, acting on carbon-nitrogen (but not peptide) bonds, in linear amides"/>
    <property type="evidence" value="ECO:0007669"/>
    <property type="project" value="InterPro"/>
</dbReference>
<dbReference type="InterPro" id="IPR023100">
    <property type="entry name" value="D-aminoacylase_insert_dom_sf"/>
</dbReference>
<name>A0A6J6PRK8_9ZZZZ</name>
<gene>
    <name evidence="2" type="ORF">UFOPK2254_00171</name>
    <name evidence="3" type="ORF">UFOPK2646_00392</name>
    <name evidence="4" type="ORF">UFOPK3937_00660</name>
</gene>
<dbReference type="Gene3D" id="3.20.20.140">
    <property type="entry name" value="Metal-dependent hydrolases"/>
    <property type="match status" value="2"/>
</dbReference>
<dbReference type="InterPro" id="IPR050378">
    <property type="entry name" value="Metallo-dep_Hydrolases_sf"/>
</dbReference>
<dbReference type="Pfam" id="PF07969">
    <property type="entry name" value="Amidohydro_3"/>
    <property type="match status" value="2"/>
</dbReference>
<evidence type="ECO:0000259" key="1">
    <source>
        <dbReference type="Pfam" id="PF07969"/>
    </source>
</evidence>
<dbReference type="SUPFAM" id="SSF51338">
    <property type="entry name" value="Composite domain of metallo-dependent hydrolases"/>
    <property type="match status" value="1"/>
</dbReference>
<dbReference type="SUPFAM" id="SSF51556">
    <property type="entry name" value="Metallo-dependent hydrolases"/>
    <property type="match status" value="1"/>
</dbReference>
<dbReference type="InterPro" id="IPR013108">
    <property type="entry name" value="Amidohydro_3"/>
</dbReference>
<dbReference type="Gene3D" id="3.30.1490.130">
    <property type="entry name" value="D-aminoacylase. Domain 3"/>
    <property type="match status" value="1"/>
</dbReference>